<dbReference type="InterPro" id="IPR023753">
    <property type="entry name" value="FAD/NAD-binding_dom"/>
</dbReference>
<dbReference type="PANTHER" id="PTHR42913">
    <property type="entry name" value="APOPTOSIS-INDUCING FACTOR 1"/>
    <property type="match status" value="1"/>
</dbReference>
<dbReference type="VEuPathDB" id="CryptoDB:Cvel_17813"/>
<keyword evidence="4" id="KW-0560">Oxidoreductase</keyword>
<reference evidence="6" key="1">
    <citation type="submission" date="2014-11" db="EMBL/GenBank/DDBJ databases">
        <authorList>
            <person name="Otto D Thomas"/>
            <person name="Naeem Raeece"/>
        </authorList>
    </citation>
    <scope>NUCLEOTIDE SEQUENCE</scope>
</reference>
<dbReference type="GO" id="GO:0003955">
    <property type="term" value="F:NAD(P)H dehydrogenase (quinone) activity"/>
    <property type="evidence" value="ECO:0007669"/>
    <property type="project" value="TreeGrafter"/>
</dbReference>
<comment type="cofactor">
    <cofactor evidence="1">
        <name>FAD</name>
        <dbReference type="ChEBI" id="CHEBI:57692"/>
    </cofactor>
</comment>
<evidence type="ECO:0000256" key="3">
    <source>
        <dbReference type="ARBA" id="ARBA00022827"/>
    </source>
</evidence>
<name>A0A0G4FNT2_9ALVE</name>
<dbReference type="PhylomeDB" id="A0A0G4FNT2"/>
<dbReference type="InterPro" id="IPR036188">
    <property type="entry name" value="FAD/NAD-bd_sf"/>
</dbReference>
<keyword evidence="2" id="KW-0285">Flavoprotein</keyword>
<feature type="domain" description="FAD/NAD(P)-binding" evidence="5">
    <location>
        <begin position="14"/>
        <end position="317"/>
    </location>
</feature>
<evidence type="ECO:0000256" key="2">
    <source>
        <dbReference type="ARBA" id="ARBA00022630"/>
    </source>
</evidence>
<gene>
    <name evidence="6" type="ORF">Cvel_17813</name>
</gene>
<dbReference type="AlphaFoldDB" id="A0A0G4FNT2"/>
<dbReference type="InterPro" id="IPR051169">
    <property type="entry name" value="NADH-Q_oxidoreductase"/>
</dbReference>
<dbReference type="PANTHER" id="PTHR42913:SF6">
    <property type="entry name" value="SULFIDE-QUINONE REDUCTASE"/>
    <property type="match status" value="1"/>
</dbReference>
<keyword evidence="3" id="KW-0274">FAD</keyword>
<dbReference type="Pfam" id="PF07992">
    <property type="entry name" value="Pyr_redox_2"/>
    <property type="match status" value="1"/>
</dbReference>
<dbReference type="EMBL" id="CDMZ01000489">
    <property type="protein sequence ID" value="CEM15440.1"/>
    <property type="molecule type" value="Genomic_DNA"/>
</dbReference>
<proteinExistence type="predicted"/>
<dbReference type="SUPFAM" id="SSF51905">
    <property type="entry name" value="FAD/NAD(P)-binding domain"/>
    <property type="match status" value="1"/>
</dbReference>
<evidence type="ECO:0000259" key="5">
    <source>
        <dbReference type="Pfam" id="PF07992"/>
    </source>
</evidence>
<evidence type="ECO:0000256" key="1">
    <source>
        <dbReference type="ARBA" id="ARBA00001974"/>
    </source>
</evidence>
<accession>A0A0G4FNT2</accession>
<sequence>MSAFAAPPPRPRPKILILGGGIGGVSTAFDMSKEFHDAKISADITVISPNEEFEFVPSNPGIFLRQIDPRDTHIDLQEILEKKGIEYKQDKMTHVNPDIQTIELKSGEILPYDYLVLATGPKLSSAGVPGYRDHILSVCTSKHALEGAKKWEEYVKDPISKGPVVVGALQGASCFGPAVEMALMMETDLRQRQIRHKVPMYYLTPEPYVGHLGLKGVGVSRDLLESVLRERSIEWRVNCEILEVGEKEIRIRHRLKEDGDPIEETIPYGLSVMIPQFDGPGVASSNDQLFGPHGMVKINKKCQNDAYPNIFGVGVCVHIPPVDRDCPVPCGAPKTGYMIETMGTAVASNVASMIQGEKPSSIPSLGALCLTDFGDDGAVFMAVPQMAPRNINWFFRGVPAKLAKMAFEKYFMFKLRTGDTDPYYEKYMLHLIGLNRLDDFNSLPTSTKEADQEEELRIRLKQKN</sequence>
<dbReference type="GO" id="GO:0019646">
    <property type="term" value="P:aerobic electron transport chain"/>
    <property type="evidence" value="ECO:0007669"/>
    <property type="project" value="TreeGrafter"/>
</dbReference>
<organism evidence="6">
    <name type="scientific">Chromera velia CCMP2878</name>
    <dbReference type="NCBI Taxonomy" id="1169474"/>
    <lineage>
        <taxon>Eukaryota</taxon>
        <taxon>Sar</taxon>
        <taxon>Alveolata</taxon>
        <taxon>Colpodellida</taxon>
        <taxon>Chromeraceae</taxon>
        <taxon>Chromera</taxon>
    </lineage>
</organism>
<protein>
    <recommendedName>
        <fullName evidence="5">FAD/NAD(P)-binding domain-containing protein</fullName>
    </recommendedName>
</protein>
<dbReference type="Gene3D" id="3.50.50.100">
    <property type="match status" value="1"/>
</dbReference>
<evidence type="ECO:0000313" key="6">
    <source>
        <dbReference type="EMBL" id="CEM15440.1"/>
    </source>
</evidence>
<evidence type="ECO:0000256" key="4">
    <source>
        <dbReference type="ARBA" id="ARBA00023002"/>
    </source>
</evidence>